<dbReference type="OrthoDB" id="10263032at2759"/>
<keyword evidence="2" id="KW-1185">Reference proteome</keyword>
<evidence type="ECO:0000313" key="1">
    <source>
        <dbReference type="EMBL" id="OAO15180.1"/>
    </source>
</evidence>
<comment type="caution">
    <text evidence="1">The sequence shown here is derived from an EMBL/GenBank/DDBJ whole genome shotgun (WGS) entry which is preliminary data.</text>
</comment>
<dbReference type="Proteomes" id="UP000078348">
    <property type="component" value="Unassembled WGS sequence"/>
</dbReference>
<name>A0A196SDP5_BLAHN</name>
<organism evidence="1 2">
    <name type="scientific">Blastocystis sp. subtype 1 (strain ATCC 50177 / NandII)</name>
    <dbReference type="NCBI Taxonomy" id="478820"/>
    <lineage>
        <taxon>Eukaryota</taxon>
        <taxon>Sar</taxon>
        <taxon>Stramenopiles</taxon>
        <taxon>Bigyra</taxon>
        <taxon>Opalozoa</taxon>
        <taxon>Opalinata</taxon>
        <taxon>Blastocystidae</taxon>
        <taxon>Blastocystis</taxon>
    </lineage>
</organism>
<accession>A0A196SDP5</accession>
<gene>
    <name evidence="1" type="ORF">AV274_3116</name>
</gene>
<protein>
    <submittedName>
        <fullName evidence="1">Uncharacterized protein</fullName>
    </submittedName>
</protein>
<evidence type="ECO:0000313" key="2">
    <source>
        <dbReference type="Proteomes" id="UP000078348"/>
    </source>
</evidence>
<reference evidence="1 2" key="1">
    <citation type="submission" date="2016-05" db="EMBL/GenBank/DDBJ databases">
        <title>Nuclear genome of Blastocystis sp. subtype 1 NandII.</title>
        <authorList>
            <person name="Gentekaki E."/>
            <person name="Curtis B."/>
            <person name="Stairs C."/>
            <person name="Eme L."/>
            <person name="Herman E."/>
            <person name="Klimes V."/>
            <person name="Arias M.C."/>
            <person name="Elias M."/>
            <person name="Hilliou F."/>
            <person name="Klute M."/>
            <person name="Malik S.-B."/>
            <person name="Pightling A."/>
            <person name="Rachubinski R."/>
            <person name="Salas D."/>
            <person name="Schlacht A."/>
            <person name="Suga H."/>
            <person name="Archibald J."/>
            <person name="Ball S.G."/>
            <person name="Clark G."/>
            <person name="Dacks J."/>
            <person name="Van Der Giezen M."/>
            <person name="Tsaousis A."/>
            <person name="Roger A."/>
        </authorList>
    </citation>
    <scope>NUCLEOTIDE SEQUENCE [LARGE SCALE GENOMIC DNA]</scope>
    <source>
        <strain evidence="2">ATCC 50177 / NandII</strain>
    </source>
</reference>
<dbReference type="AlphaFoldDB" id="A0A196SDP5"/>
<feature type="non-terminal residue" evidence="1">
    <location>
        <position position="1"/>
    </location>
</feature>
<proteinExistence type="predicted"/>
<dbReference type="EMBL" id="LXWW01000167">
    <property type="protein sequence ID" value="OAO15180.1"/>
    <property type="molecule type" value="Genomic_DNA"/>
</dbReference>
<sequence length="78" mass="8887">ADWDATDVVTVRYLAEVKGVAEAVKALGQVQRAPIERFAECYGVFVRLQASKEECQQLCEKAKEFFPFFEEYLVCVGY</sequence>